<dbReference type="RefSeq" id="WP_146781199.1">
    <property type="nucleotide sequence ID" value="NZ_CP042434.1"/>
</dbReference>
<protein>
    <submittedName>
        <fullName evidence="1">Uncharacterized protein</fullName>
    </submittedName>
</protein>
<reference evidence="1 2" key="1">
    <citation type="journal article" date="2017" name="Int. J. Syst. Evol. Microbiol.">
        <title>Arachidicoccus ginsenosidivorans sp. nov., with ginsenoside-converting activity isolated from ginseng cultivating soil.</title>
        <authorList>
            <person name="Siddiqi M.Z."/>
            <person name="Aslam Z."/>
            <person name="Im W.T."/>
        </authorList>
    </citation>
    <scope>NUCLEOTIDE SEQUENCE [LARGE SCALE GENOMIC DNA]</scope>
    <source>
        <strain evidence="1 2">Gsoil 809</strain>
    </source>
</reference>
<dbReference type="PANTHER" id="PTHR41317:SF1">
    <property type="entry name" value="PD-(D_E)XK NUCLEASE FAMILY TRANSPOSASE"/>
    <property type="match status" value="1"/>
</dbReference>
<evidence type="ECO:0000313" key="1">
    <source>
        <dbReference type="EMBL" id="QEC71818.1"/>
    </source>
</evidence>
<dbReference type="AlphaFoldDB" id="A0A5B8VNI4"/>
<organism evidence="1 2">
    <name type="scientific">Arachidicoccus ginsenosidivorans</name>
    <dbReference type="NCBI Taxonomy" id="496057"/>
    <lineage>
        <taxon>Bacteria</taxon>
        <taxon>Pseudomonadati</taxon>
        <taxon>Bacteroidota</taxon>
        <taxon>Chitinophagia</taxon>
        <taxon>Chitinophagales</taxon>
        <taxon>Chitinophagaceae</taxon>
        <taxon>Arachidicoccus</taxon>
    </lineage>
</organism>
<accession>A0A5B8VNI4</accession>
<dbReference type="EMBL" id="CP042434">
    <property type="protein sequence ID" value="QEC71818.1"/>
    <property type="molecule type" value="Genomic_DNA"/>
</dbReference>
<name>A0A5B8VNI4_9BACT</name>
<dbReference type="Proteomes" id="UP000321291">
    <property type="component" value="Chromosome"/>
</dbReference>
<dbReference type="OrthoDB" id="935030at2"/>
<dbReference type="KEGG" id="agi:FSB73_09210"/>
<keyword evidence="2" id="KW-1185">Reference proteome</keyword>
<sequence>MKKYIIDADCLNLASAACEPRESKSYIINRDAVVNMFVQDEPSAYLKRQEDDAVFVDLLSDTGFKIVFGDSGEEETESNKLDSTVLKRGDLLKNMLNAFFDDRIQRIAKVQFRNPEVFGKSVHHRKAVYDLYFDDGSKRRFVVEMQKDEISFMLNRIHNYTSLAHSNAMKKGKKFKHDQQAIIGVVIANFVLHENKKMPCISVIENGDMKAGIVAMDLTKIMTVELPKFNKKIDGQ</sequence>
<dbReference type="Pfam" id="PF12784">
    <property type="entry name" value="PDDEXK_2"/>
    <property type="match status" value="1"/>
</dbReference>
<gene>
    <name evidence="1" type="ORF">FSB73_09210</name>
</gene>
<proteinExistence type="predicted"/>
<evidence type="ECO:0000313" key="2">
    <source>
        <dbReference type="Proteomes" id="UP000321291"/>
    </source>
</evidence>
<dbReference type="PANTHER" id="PTHR41317">
    <property type="entry name" value="PD-(D_E)XK NUCLEASE FAMILY TRANSPOSASE"/>
    <property type="match status" value="1"/>
</dbReference>